<dbReference type="EMBL" id="JAFNEN010006531">
    <property type="protein sequence ID" value="KAG8155868.1"/>
    <property type="molecule type" value="Genomic_DNA"/>
</dbReference>
<dbReference type="Proteomes" id="UP000827092">
    <property type="component" value="Unassembled WGS sequence"/>
</dbReference>
<protein>
    <submittedName>
        <fullName evidence="2">Uncharacterized protein</fullName>
    </submittedName>
</protein>
<reference evidence="2 3" key="1">
    <citation type="journal article" date="2022" name="Nat. Ecol. Evol.">
        <title>A masculinizing supergene underlies an exaggerated male reproductive morph in a spider.</title>
        <authorList>
            <person name="Hendrickx F."/>
            <person name="De Corte Z."/>
            <person name="Sonet G."/>
            <person name="Van Belleghem S.M."/>
            <person name="Kostlbacher S."/>
            <person name="Vangestel C."/>
        </authorList>
    </citation>
    <scope>NUCLEOTIDE SEQUENCE [LARGE SCALE GENOMIC DNA]</scope>
    <source>
        <strain evidence="2">W744_W776</strain>
    </source>
</reference>
<evidence type="ECO:0000313" key="3">
    <source>
        <dbReference type="Proteomes" id="UP000827092"/>
    </source>
</evidence>
<dbReference type="AlphaFoldDB" id="A0AAV6TDL4"/>
<comment type="caution">
    <text evidence="2">The sequence shown here is derived from an EMBL/GenBank/DDBJ whole genome shotgun (WGS) entry which is preliminary data.</text>
</comment>
<gene>
    <name evidence="2" type="ORF">JTE90_026597</name>
</gene>
<feature type="compositionally biased region" description="Basic and acidic residues" evidence="1">
    <location>
        <begin position="104"/>
        <end position="115"/>
    </location>
</feature>
<accession>A0AAV6TDL4</accession>
<sequence>MSQSRVRRHNKRPVLRHACLIVEDKHILLSGQPGIPLDLSHVSPFQKKPFHHRGTPIHQMAPVFDIAPRNIGHKIKYETSPHRQTVLDSPLPRCYCSGRGNNKGRKDDNRVEFGPRARHSTHPPRTRCATITISHFPTEIISAMERPARGPDHSQRS</sequence>
<name>A0AAV6TDL4_9ARAC</name>
<proteinExistence type="predicted"/>
<keyword evidence="3" id="KW-1185">Reference proteome</keyword>
<feature type="region of interest" description="Disordered" evidence="1">
    <location>
        <begin position="97"/>
        <end position="127"/>
    </location>
</feature>
<feature type="compositionally biased region" description="Basic residues" evidence="1">
    <location>
        <begin position="116"/>
        <end position="125"/>
    </location>
</feature>
<organism evidence="2 3">
    <name type="scientific">Oedothorax gibbosus</name>
    <dbReference type="NCBI Taxonomy" id="931172"/>
    <lineage>
        <taxon>Eukaryota</taxon>
        <taxon>Metazoa</taxon>
        <taxon>Ecdysozoa</taxon>
        <taxon>Arthropoda</taxon>
        <taxon>Chelicerata</taxon>
        <taxon>Arachnida</taxon>
        <taxon>Araneae</taxon>
        <taxon>Araneomorphae</taxon>
        <taxon>Entelegynae</taxon>
        <taxon>Araneoidea</taxon>
        <taxon>Linyphiidae</taxon>
        <taxon>Erigoninae</taxon>
        <taxon>Oedothorax</taxon>
    </lineage>
</organism>
<evidence type="ECO:0000256" key="1">
    <source>
        <dbReference type="SAM" id="MobiDB-lite"/>
    </source>
</evidence>
<evidence type="ECO:0000313" key="2">
    <source>
        <dbReference type="EMBL" id="KAG8155868.1"/>
    </source>
</evidence>